<dbReference type="GO" id="GO:0005524">
    <property type="term" value="F:ATP binding"/>
    <property type="evidence" value="ECO:0007669"/>
    <property type="project" value="UniProtKB-UniRule"/>
</dbReference>
<dbReference type="PROSITE" id="PS50219">
    <property type="entry name" value="CNH"/>
    <property type="match status" value="1"/>
</dbReference>
<evidence type="ECO:0000313" key="17">
    <source>
        <dbReference type="RefSeq" id="XP_041428889.1"/>
    </source>
</evidence>
<evidence type="ECO:0000259" key="15">
    <source>
        <dbReference type="PROSITE" id="PS50219"/>
    </source>
</evidence>
<evidence type="ECO:0000256" key="10">
    <source>
        <dbReference type="PIRSR" id="PIRSR038172-1"/>
    </source>
</evidence>
<feature type="domain" description="Protein kinase" evidence="14">
    <location>
        <begin position="20"/>
        <end position="277"/>
    </location>
</feature>
<keyword evidence="6 9" id="KW-0547">Nucleotide-binding</keyword>
<evidence type="ECO:0000256" key="9">
    <source>
        <dbReference type="PIRNR" id="PIRNR038172"/>
    </source>
</evidence>
<dbReference type="PIRSF" id="PIRSF038172">
    <property type="entry name" value="MAPKKKK"/>
    <property type="match status" value="1"/>
</dbReference>
<keyword evidence="7 9" id="KW-0418">Kinase</keyword>
<dbReference type="InterPro" id="IPR001180">
    <property type="entry name" value="CNH_dom"/>
</dbReference>
<feature type="active site" description="Proton acceptor" evidence="10">
    <location>
        <position position="140"/>
    </location>
</feature>
<dbReference type="Gene3D" id="1.10.510.10">
    <property type="entry name" value="Transferase(Phosphotransferase) domain 1"/>
    <property type="match status" value="1"/>
</dbReference>
<dbReference type="Pfam" id="PF00780">
    <property type="entry name" value="CNH"/>
    <property type="match status" value="1"/>
</dbReference>
<dbReference type="GeneID" id="108698644"/>
<gene>
    <name evidence="17" type="primary">LOC108698644</name>
</gene>
<dbReference type="InterPro" id="IPR011009">
    <property type="entry name" value="Kinase-like_dom_sf"/>
</dbReference>
<evidence type="ECO:0000256" key="8">
    <source>
        <dbReference type="ARBA" id="ARBA00022840"/>
    </source>
</evidence>
<feature type="region of interest" description="Disordered" evidence="13">
    <location>
        <begin position="472"/>
        <end position="497"/>
    </location>
</feature>
<feature type="binding site" evidence="11 12">
    <location>
        <position position="49"/>
    </location>
    <ligand>
        <name>ATP</name>
        <dbReference type="ChEBI" id="CHEBI:30616"/>
    </ligand>
</feature>
<accession>A0A8J1LII1</accession>
<dbReference type="SMART" id="SM00220">
    <property type="entry name" value="S_TKc"/>
    <property type="match status" value="1"/>
</dbReference>
<name>A0A8J1LII1_XENLA</name>
<sequence>MDVHGRLTLDISDRNPQDDFELIQRLGSGSYGEVFKARNKATGELAAVKIVTKEPDEDFSVIQQEVLIVKTCAQKNIVAYYGSYMQVNKLWICMEYCGGGSLQDIYQVTGALSELQTAYVCRETLQGLSYLHNQGKIHRDIKGANILLNDSGDVKVADFGISAQLTATFARRKSFIGTPYWMAPEVAAVELKGGYTELCDVWSLGITAIELAELQPPMFHIHPLRVLFLMSKSGFQPPKLKEKSKWTAPFHNFVKVALTKSPKKRPSASKLLTHQFVAQPGLHASLTQELLEKLRNPEKHKDISIPDEEEEVEALPTFSRILSKNRHPKATRSSSDIQLHQINLKQIAISSEADTALISDKYSGTDCGLRGTPISPVSRRRVCDSSSDDDDYDDVDIPQNIDHNNDTSPTEDSPPPLPPKPRFRTCSADAKRGQQRLHAPTNLVRCCSGPNIPRNPAHAWSEGIRNPLLAASSEPSLSSCDSPSSVPPTLPPKKGKKQAGVIFKKIFNGCPLKIHSATCWSHPTTKDMHVILGAEEGIFTLNLTESQASLELLYPTRTTWVYSINNVLMTITGKACHLYSHGLLALHEQSRREHRLVQMPAHRLLRRKLTSSKVPDTKGCKSCCVAHNTVRDSWFLCAALEASILLLEWYEPLQKFMLLKHFDFPLPNLLRVFQMLVVPGEQYPLVCIGVSKRSPSCTSVRFQTINLNSLTSWFTDCVAESSYSGPIQVIQTGSDSVLVLTDTLGKLEPGSWSEQNPLRQYTLNLVNLQGEPLQTSLLTDISFKCSVVSVAVFRDTVLVFMEKGFQVLNIQSAEVIADCRDRSLQVLSSDSRMVIVEAPQSSHGNTKNLYIQE</sequence>
<feature type="compositionally biased region" description="Low complexity" evidence="13">
    <location>
        <begin position="472"/>
        <end position="484"/>
    </location>
</feature>
<protein>
    <recommendedName>
        <fullName evidence="9">Mitogen-activated protein kinase kinase kinase kinase</fullName>
        <ecNumber evidence="9">2.7.11.1</ecNumber>
    </recommendedName>
</protein>
<keyword evidence="5 9" id="KW-0808">Transferase</keyword>
<dbReference type="Pfam" id="PF00069">
    <property type="entry name" value="Pkinase"/>
    <property type="match status" value="1"/>
</dbReference>
<dbReference type="PANTHER" id="PTHR48012:SF15">
    <property type="entry name" value="MITOGEN-ACTIVATED PROTEIN KINASE KINASE KINASE KINASE 1"/>
    <property type="match status" value="1"/>
</dbReference>
<dbReference type="RefSeq" id="XP_041428889.1">
    <property type="nucleotide sequence ID" value="XM_041572955.1"/>
</dbReference>
<evidence type="ECO:0000256" key="12">
    <source>
        <dbReference type="PROSITE-ProRule" id="PRU10141"/>
    </source>
</evidence>
<evidence type="ECO:0000256" key="3">
    <source>
        <dbReference type="ARBA" id="ARBA00022527"/>
    </source>
</evidence>
<dbReference type="PROSITE" id="PS00107">
    <property type="entry name" value="PROTEIN_KINASE_ATP"/>
    <property type="match status" value="1"/>
</dbReference>
<dbReference type="AlphaFoldDB" id="A0A8J1LII1"/>
<keyword evidence="4" id="KW-0597">Phosphoprotein</keyword>
<dbReference type="FunFam" id="1.10.510.10:FF:000031">
    <property type="entry name" value="Mitogen-activated protein kinase kinase kinase kinase"/>
    <property type="match status" value="1"/>
</dbReference>
<evidence type="ECO:0000259" key="14">
    <source>
        <dbReference type="PROSITE" id="PS50011"/>
    </source>
</evidence>
<dbReference type="GO" id="GO:0005737">
    <property type="term" value="C:cytoplasm"/>
    <property type="evidence" value="ECO:0000318"/>
    <property type="project" value="GO_Central"/>
</dbReference>
<dbReference type="InterPro" id="IPR000719">
    <property type="entry name" value="Prot_kinase_dom"/>
</dbReference>
<dbReference type="InterPro" id="IPR017441">
    <property type="entry name" value="Protein_kinase_ATP_BS"/>
</dbReference>
<dbReference type="GO" id="GO:0008349">
    <property type="term" value="F:MAP kinase kinase kinase kinase activity"/>
    <property type="evidence" value="ECO:0000318"/>
    <property type="project" value="GO_Central"/>
</dbReference>
<feature type="compositionally biased region" description="Acidic residues" evidence="13">
    <location>
        <begin position="386"/>
        <end position="396"/>
    </location>
</feature>
<evidence type="ECO:0000256" key="1">
    <source>
        <dbReference type="ARBA" id="ARBA00001946"/>
    </source>
</evidence>
<feature type="domain" description="CNH" evidence="15">
    <location>
        <begin position="511"/>
        <end position="834"/>
    </location>
</feature>
<comment type="function">
    <text evidence="9">Serine/threonine kinase that plays a role in the response to environmental stress. Appears to act upstream of the JUN N-terminal pathway.</text>
</comment>
<keyword evidence="3 9" id="KW-0723">Serine/threonine-protein kinase</keyword>
<dbReference type="EC" id="2.7.11.1" evidence="9"/>
<dbReference type="SUPFAM" id="SSF56112">
    <property type="entry name" value="Protein kinase-like (PK-like)"/>
    <property type="match status" value="1"/>
</dbReference>
<dbReference type="SMART" id="SM00036">
    <property type="entry name" value="CNH"/>
    <property type="match status" value="1"/>
</dbReference>
<evidence type="ECO:0000256" key="13">
    <source>
        <dbReference type="SAM" id="MobiDB-lite"/>
    </source>
</evidence>
<evidence type="ECO:0000256" key="4">
    <source>
        <dbReference type="ARBA" id="ARBA00022553"/>
    </source>
</evidence>
<keyword evidence="8 9" id="KW-0067">ATP-binding</keyword>
<evidence type="ECO:0000256" key="5">
    <source>
        <dbReference type="ARBA" id="ARBA00022679"/>
    </source>
</evidence>
<keyword evidence="16" id="KW-1185">Reference proteome</keyword>
<reference evidence="17" key="1">
    <citation type="submission" date="2025-08" db="UniProtKB">
        <authorList>
            <consortium name="RefSeq"/>
        </authorList>
    </citation>
    <scope>IDENTIFICATION</scope>
    <source>
        <strain evidence="17">J_2021</strain>
        <tissue evidence="17">Erythrocytes</tissue>
    </source>
</reference>
<dbReference type="GO" id="GO:0035556">
    <property type="term" value="P:intracellular signal transduction"/>
    <property type="evidence" value="ECO:0000318"/>
    <property type="project" value="GO_Central"/>
</dbReference>
<comment type="catalytic activity">
    <reaction evidence="9">
        <text>L-threonyl-[protein] + ATP = O-phospho-L-threonyl-[protein] + ADP + H(+)</text>
        <dbReference type="Rhea" id="RHEA:46608"/>
        <dbReference type="Rhea" id="RHEA-COMP:11060"/>
        <dbReference type="Rhea" id="RHEA-COMP:11605"/>
        <dbReference type="ChEBI" id="CHEBI:15378"/>
        <dbReference type="ChEBI" id="CHEBI:30013"/>
        <dbReference type="ChEBI" id="CHEBI:30616"/>
        <dbReference type="ChEBI" id="CHEBI:61977"/>
        <dbReference type="ChEBI" id="CHEBI:456216"/>
        <dbReference type="EC" id="2.7.11.1"/>
    </reaction>
</comment>
<organism evidence="16 17">
    <name type="scientific">Xenopus laevis</name>
    <name type="common">African clawed frog</name>
    <dbReference type="NCBI Taxonomy" id="8355"/>
    <lineage>
        <taxon>Eukaryota</taxon>
        <taxon>Metazoa</taxon>
        <taxon>Chordata</taxon>
        <taxon>Craniata</taxon>
        <taxon>Vertebrata</taxon>
        <taxon>Euteleostomi</taxon>
        <taxon>Amphibia</taxon>
        <taxon>Batrachia</taxon>
        <taxon>Anura</taxon>
        <taxon>Pipoidea</taxon>
        <taxon>Pipidae</taxon>
        <taxon>Xenopodinae</taxon>
        <taxon>Xenopus</taxon>
        <taxon>Xenopus</taxon>
    </lineage>
</organism>
<comment type="cofactor">
    <cofactor evidence="1 9">
        <name>Mg(2+)</name>
        <dbReference type="ChEBI" id="CHEBI:18420"/>
    </cofactor>
</comment>
<feature type="region of interest" description="Disordered" evidence="13">
    <location>
        <begin position="368"/>
        <end position="435"/>
    </location>
</feature>
<feature type="binding site" evidence="11">
    <location>
        <begin position="26"/>
        <end position="34"/>
    </location>
    <ligand>
        <name>ATP</name>
        <dbReference type="ChEBI" id="CHEBI:30616"/>
    </ligand>
</feature>
<evidence type="ECO:0000313" key="16">
    <source>
        <dbReference type="Proteomes" id="UP000186698"/>
    </source>
</evidence>
<dbReference type="OrthoDB" id="8693905at2759"/>
<proteinExistence type="inferred from homology"/>
<dbReference type="InterPro" id="IPR021160">
    <property type="entry name" value="MAPKKKK"/>
</dbReference>
<evidence type="ECO:0000256" key="11">
    <source>
        <dbReference type="PIRSR" id="PIRSR038172-2"/>
    </source>
</evidence>
<dbReference type="InterPro" id="IPR050629">
    <property type="entry name" value="STE20/SPS1-PAK"/>
</dbReference>
<comment type="catalytic activity">
    <reaction evidence="9">
        <text>L-seryl-[protein] + ATP = O-phospho-L-seryl-[protein] + ADP + H(+)</text>
        <dbReference type="Rhea" id="RHEA:17989"/>
        <dbReference type="Rhea" id="RHEA-COMP:9863"/>
        <dbReference type="Rhea" id="RHEA-COMP:11604"/>
        <dbReference type="ChEBI" id="CHEBI:15378"/>
        <dbReference type="ChEBI" id="CHEBI:29999"/>
        <dbReference type="ChEBI" id="CHEBI:30616"/>
        <dbReference type="ChEBI" id="CHEBI:83421"/>
        <dbReference type="ChEBI" id="CHEBI:456216"/>
        <dbReference type="EC" id="2.7.11.1"/>
    </reaction>
</comment>
<evidence type="ECO:0000256" key="6">
    <source>
        <dbReference type="ARBA" id="ARBA00022741"/>
    </source>
</evidence>
<comment type="similarity">
    <text evidence="2 9">Belongs to the protein kinase superfamily. STE Ser/Thr protein kinase family. STE20 subfamily.</text>
</comment>
<dbReference type="CTD" id="108698644"/>
<dbReference type="CDD" id="cd06613">
    <property type="entry name" value="STKc_MAP4K3_like"/>
    <property type="match status" value="1"/>
</dbReference>
<dbReference type="Proteomes" id="UP000186698">
    <property type="component" value="Chromosome 8L"/>
</dbReference>
<dbReference type="PROSITE" id="PS50011">
    <property type="entry name" value="PROTEIN_KINASE_DOM"/>
    <property type="match status" value="1"/>
</dbReference>
<dbReference type="PANTHER" id="PTHR48012">
    <property type="entry name" value="STERILE20-LIKE KINASE, ISOFORM B-RELATED"/>
    <property type="match status" value="1"/>
</dbReference>
<evidence type="ECO:0000256" key="7">
    <source>
        <dbReference type="ARBA" id="ARBA00022777"/>
    </source>
</evidence>
<evidence type="ECO:0000256" key="2">
    <source>
        <dbReference type="ARBA" id="ARBA00008874"/>
    </source>
</evidence>